<evidence type="ECO:0000313" key="2">
    <source>
        <dbReference type="Proteomes" id="UP000267187"/>
    </source>
</evidence>
<protein>
    <submittedName>
        <fullName evidence="1">Uncharacterized protein</fullName>
    </submittedName>
</protein>
<sequence>MQTVYCIQRGDGLFYAKQQWLALAQLKQAFHSSDYDVVLNELIEYNSKHINERLAVVACRTDEKGRPTALASGEIA</sequence>
<reference evidence="1 2" key="1">
    <citation type="submission" date="2018-10" db="EMBL/GenBank/DDBJ databases">
        <title>Genomic Encyclopedia of Type Strains, Phase IV (KMG-IV): sequencing the most valuable type-strain genomes for metagenomic binning, comparative biology and taxonomic classification.</title>
        <authorList>
            <person name="Goeker M."/>
        </authorList>
    </citation>
    <scope>NUCLEOTIDE SEQUENCE [LARGE SCALE GENOMIC DNA]</scope>
    <source>
        <strain evidence="1 2">DSM 25080</strain>
    </source>
</reference>
<dbReference type="Proteomes" id="UP000267187">
    <property type="component" value="Unassembled WGS sequence"/>
</dbReference>
<proteinExistence type="predicted"/>
<dbReference type="AlphaFoldDB" id="A0A3M0ADI8"/>
<gene>
    <name evidence="1" type="ORF">DFR27_0132</name>
</gene>
<keyword evidence="2" id="KW-1185">Reference proteome</keyword>
<dbReference type="RefSeq" id="WP_121875532.1">
    <property type="nucleotide sequence ID" value="NZ_REFJ01000001.1"/>
</dbReference>
<name>A0A3M0ADI8_9GAMM</name>
<dbReference type="EMBL" id="REFJ01000001">
    <property type="protein sequence ID" value="RMA82184.1"/>
    <property type="molecule type" value="Genomic_DNA"/>
</dbReference>
<accession>A0A3M0ADI8</accession>
<organism evidence="1 2">
    <name type="scientific">Umboniibacter marinipuniceus</name>
    <dbReference type="NCBI Taxonomy" id="569599"/>
    <lineage>
        <taxon>Bacteria</taxon>
        <taxon>Pseudomonadati</taxon>
        <taxon>Pseudomonadota</taxon>
        <taxon>Gammaproteobacteria</taxon>
        <taxon>Cellvibrionales</taxon>
        <taxon>Cellvibrionaceae</taxon>
        <taxon>Umboniibacter</taxon>
    </lineage>
</organism>
<evidence type="ECO:0000313" key="1">
    <source>
        <dbReference type="EMBL" id="RMA82184.1"/>
    </source>
</evidence>
<comment type="caution">
    <text evidence="1">The sequence shown here is derived from an EMBL/GenBank/DDBJ whole genome shotgun (WGS) entry which is preliminary data.</text>
</comment>